<organism evidence="1 2">
    <name type="scientific">Toxoplasma gondii TgCATBr9</name>
    <dbReference type="NCBI Taxonomy" id="943120"/>
    <lineage>
        <taxon>Eukaryota</taxon>
        <taxon>Sar</taxon>
        <taxon>Alveolata</taxon>
        <taxon>Apicomplexa</taxon>
        <taxon>Conoidasida</taxon>
        <taxon>Coccidia</taxon>
        <taxon>Eucoccidiorida</taxon>
        <taxon>Eimeriorina</taxon>
        <taxon>Sarcocystidae</taxon>
        <taxon>Toxoplasma</taxon>
    </lineage>
</organism>
<dbReference type="AlphaFoldDB" id="A0A2T6IHB7"/>
<comment type="caution">
    <text evidence="1">The sequence shown here is derived from an EMBL/GenBank/DDBJ whole genome shotgun (WGS) entry which is preliminary data.</text>
</comment>
<evidence type="ECO:0000313" key="2">
    <source>
        <dbReference type="Proteomes" id="UP000244488"/>
    </source>
</evidence>
<dbReference type="Proteomes" id="UP000244488">
    <property type="component" value="Unassembled WGS sequence"/>
</dbReference>
<sequence>MIKWDFQVSVETEFFSARRSFDPDLLPTSWSSRGLLSGLCGRSVGKFRAETAEFSIRCALVICCVNKRIELEVRTTVTKRSPRSREVHGVCFSQSSECSALLKKGKERHKITRICKKRHIRAEPLVQLRVHAASIECRCKLATETQKILLLTVRQAEQRRSFFTTLRSILYRTKRLYGNSQKAPNLRDYLKVHELIRCSNAAFSKANNVVMENCSCENVVFPDKIVSVLFLLLGVTATKLSSCGREVTLIHAFFGLPQLNTGNASTRSKVTVSSRSSPFNVRLFFLIQCLFHPDELRRGKHRITASVPLSIVYPSCFTHRHHGLQCAVQR</sequence>
<reference evidence="1 2" key="1">
    <citation type="journal article" date="2016" name="Nat. Commun.">
        <title>Local admixture of amplified and diversified secreted pathogenesis determinants shapes mosaic Toxoplasma gondii genomes.</title>
        <authorList>
            <person name="Lorenzi H."/>
            <person name="Khan A."/>
            <person name="Behnke M.S."/>
            <person name="Namasivayam S."/>
            <person name="Swapna L.S."/>
            <person name="Hadjithomas M."/>
            <person name="Karamycheva S."/>
            <person name="Pinney D."/>
            <person name="Brunk B.P."/>
            <person name="Ajioka J.W."/>
            <person name="Ajzenberg D."/>
            <person name="Boothroyd J.C."/>
            <person name="Boyle J.P."/>
            <person name="Darde M.L."/>
            <person name="Diaz-Miranda M.A."/>
            <person name="Dubey J.P."/>
            <person name="Fritz H.M."/>
            <person name="Gennari S.M."/>
            <person name="Gregory B.D."/>
            <person name="Kim K."/>
            <person name="Saeij J.P."/>
            <person name="Su C."/>
            <person name="White M.W."/>
            <person name="Zhu X.Q."/>
            <person name="Howe D.K."/>
            <person name="Rosenthal B.M."/>
            <person name="Grigg M.E."/>
            <person name="Parkinson J."/>
            <person name="Liu L."/>
            <person name="Kissinger J.C."/>
            <person name="Roos D.S."/>
            <person name="Sibley L.D."/>
        </authorList>
    </citation>
    <scope>NUCLEOTIDE SEQUENCE [LARGE SCALE GENOMIC DNA]</scope>
    <source>
        <strain evidence="1 2">TgCATBr9</strain>
    </source>
</reference>
<dbReference type="VEuPathDB" id="ToxoDB:TGBR9_364950"/>
<protein>
    <submittedName>
        <fullName evidence="1">Uncharacterized protein</fullName>
    </submittedName>
</protein>
<dbReference type="EMBL" id="AFHV02003055">
    <property type="protein sequence ID" value="PUA84752.1"/>
    <property type="molecule type" value="Genomic_DNA"/>
</dbReference>
<name>A0A2T6IHB7_TOXGO</name>
<proteinExistence type="predicted"/>
<evidence type="ECO:0000313" key="1">
    <source>
        <dbReference type="EMBL" id="PUA84752.1"/>
    </source>
</evidence>
<gene>
    <name evidence="1" type="ORF">TGBR9_364950</name>
</gene>
<accession>A0A2T6IHB7</accession>